<dbReference type="Gene3D" id="1.10.3210.10">
    <property type="entry name" value="Hypothetical protein af1432"/>
    <property type="match status" value="1"/>
</dbReference>
<dbReference type="InterPro" id="IPR013976">
    <property type="entry name" value="HDOD"/>
</dbReference>
<evidence type="ECO:0000256" key="1">
    <source>
        <dbReference type="SAM" id="MobiDB-lite"/>
    </source>
</evidence>
<dbReference type="RefSeq" id="WP_169261204.1">
    <property type="nucleotide sequence ID" value="NZ_WTVQ01000025.1"/>
</dbReference>
<dbReference type="SUPFAM" id="SSF109604">
    <property type="entry name" value="HD-domain/PDEase-like"/>
    <property type="match status" value="1"/>
</dbReference>
<comment type="caution">
    <text evidence="3">The sequence shown here is derived from an EMBL/GenBank/DDBJ whole genome shotgun (WGS) entry which is preliminary data.</text>
</comment>
<dbReference type="PROSITE" id="PS51833">
    <property type="entry name" value="HDOD"/>
    <property type="match status" value="1"/>
</dbReference>
<dbReference type="EMBL" id="WTVQ01000025">
    <property type="protein sequence ID" value="NMG76050.1"/>
    <property type="molecule type" value="Genomic_DNA"/>
</dbReference>
<keyword evidence="4" id="KW-1185">Reference proteome</keyword>
<evidence type="ECO:0000313" key="3">
    <source>
        <dbReference type="EMBL" id="NMG76050.1"/>
    </source>
</evidence>
<dbReference type="Pfam" id="PF08668">
    <property type="entry name" value="HDOD"/>
    <property type="match status" value="1"/>
</dbReference>
<evidence type="ECO:0000259" key="2">
    <source>
        <dbReference type="PROSITE" id="PS51833"/>
    </source>
</evidence>
<dbReference type="Proteomes" id="UP000648984">
    <property type="component" value="Unassembled WGS sequence"/>
</dbReference>
<organism evidence="3 4">
    <name type="scientific">Aromatoleum diolicum</name>
    <dbReference type="NCBI Taxonomy" id="75796"/>
    <lineage>
        <taxon>Bacteria</taxon>
        <taxon>Pseudomonadati</taxon>
        <taxon>Pseudomonadota</taxon>
        <taxon>Betaproteobacteria</taxon>
        <taxon>Rhodocyclales</taxon>
        <taxon>Rhodocyclaceae</taxon>
        <taxon>Aromatoleum</taxon>
    </lineage>
</organism>
<gene>
    <name evidence="3" type="ORF">GPA25_14875</name>
</gene>
<sequence>MFGRIVSALRDAFSGSSEVKQAEERRHFETLERHAPVRRADSAAEQIGSDSDSDSDSDASSFLCREAVLGCDQRVAGYQFMLHEGTRNRIRTRSRRIHHVYAEVLVRNIAQADIGRLLGHRTAFLDIPDSFLEHTVVLDLPPGNTALVISTLDEDGAPASSDLLVTVQRMRAAGYRIGLRATDLIGERALLLPHADFVTLQAAAADPAQLKTLVERIQTSGLPATLIARDLPSQDDFQLCRTLGATLFQGPFITSREDWRGNRLGPNSARLAELIARMRRDADTGELVELLKQDAALSLRLMRYINSAAMGRHQDVVSIERALLQLGRDKLYRWLMLLLYGADKGAARSAAMLENALIRARLMELLGEERPAAEREALYLVGLLSLADVVLQVPMTEAMASLATAPEIETAVLHGEGPLAEFLQLAIACESGDSDALQVAAEHCGISPALASRRHLEAFAWALEING</sequence>
<feature type="domain" description="HDOD" evidence="2">
    <location>
        <begin position="264"/>
        <end position="447"/>
    </location>
</feature>
<name>A0ABX1QDI8_9RHOO</name>
<reference evidence="3 4" key="1">
    <citation type="submission" date="2019-12" db="EMBL/GenBank/DDBJ databases">
        <title>Comparative genomics gives insights into the taxonomy of the Azoarcus-Aromatoleum group and reveals separate origins of nif in the plant-associated Azoarcus and non-plant-associated Aromatoleum sub-groups.</title>
        <authorList>
            <person name="Lafos M."/>
            <person name="Maluk M."/>
            <person name="Batista M."/>
            <person name="Junghare M."/>
            <person name="Carmona M."/>
            <person name="Faoro H."/>
            <person name="Cruz L.M."/>
            <person name="Battistoni F."/>
            <person name="De Souza E."/>
            <person name="Pedrosa F."/>
            <person name="Chen W.-M."/>
            <person name="Poole P.S."/>
            <person name="Dixon R.A."/>
            <person name="James E.K."/>
        </authorList>
    </citation>
    <scope>NUCLEOTIDE SEQUENCE [LARGE SCALE GENOMIC DNA]</scope>
    <source>
        <strain evidence="3 4">22Lin</strain>
    </source>
</reference>
<proteinExistence type="predicted"/>
<feature type="region of interest" description="Disordered" evidence="1">
    <location>
        <begin position="20"/>
        <end position="58"/>
    </location>
</feature>
<evidence type="ECO:0000313" key="4">
    <source>
        <dbReference type="Proteomes" id="UP000648984"/>
    </source>
</evidence>
<feature type="compositionally biased region" description="Basic and acidic residues" evidence="1">
    <location>
        <begin position="20"/>
        <end position="42"/>
    </location>
</feature>
<dbReference type="InterPro" id="IPR052340">
    <property type="entry name" value="RNase_Y/CdgJ"/>
</dbReference>
<protein>
    <submittedName>
        <fullName evidence="3">HDOD domain-containing protein</fullName>
    </submittedName>
</protein>
<dbReference type="PANTHER" id="PTHR33525">
    <property type="match status" value="1"/>
</dbReference>
<accession>A0ABX1QDI8</accession>
<dbReference type="PANTHER" id="PTHR33525:SF4">
    <property type="entry name" value="CYCLIC DI-GMP PHOSPHODIESTERASE CDGJ"/>
    <property type="match status" value="1"/>
</dbReference>